<reference evidence="2" key="1">
    <citation type="journal article" date="2021" name="PeerJ">
        <title>Extensive microbial diversity within the chicken gut microbiome revealed by metagenomics and culture.</title>
        <authorList>
            <person name="Gilroy R."/>
            <person name="Ravi A."/>
            <person name="Getino M."/>
            <person name="Pursley I."/>
            <person name="Horton D.L."/>
            <person name="Alikhan N.F."/>
            <person name="Baker D."/>
            <person name="Gharbi K."/>
            <person name="Hall N."/>
            <person name="Watson M."/>
            <person name="Adriaenssens E.M."/>
            <person name="Foster-Nyarko E."/>
            <person name="Jarju S."/>
            <person name="Secka A."/>
            <person name="Antonio M."/>
            <person name="Oren A."/>
            <person name="Chaudhuri R.R."/>
            <person name="La Ragione R."/>
            <person name="Hildebrand F."/>
            <person name="Pallen M.J."/>
        </authorList>
    </citation>
    <scope>NUCLEOTIDE SEQUENCE</scope>
    <source>
        <strain evidence="2">CHK33-5263</strain>
    </source>
</reference>
<gene>
    <name evidence="2" type="ORF">H9812_05645</name>
</gene>
<dbReference type="InterPro" id="IPR027417">
    <property type="entry name" value="P-loop_NTPase"/>
</dbReference>
<evidence type="ECO:0000313" key="2">
    <source>
        <dbReference type="EMBL" id="HIZ24934.1"/>
    </source>
</evidence>
<evidence type="ECO:0000259" key="1">
    <source>
        <dbReference type="Pfam" id="PF05707"/>
    </source>
</evidence>
<feature type="domain" description="Zona occludens toxin N-terminal" evidence="1">
    <location>
        <begin position="90"/>
        <end position="161"/>
    </location>
</feature>
<evidence type="ECO:0000313" key="3">
    <source>
        <dbReference type="Proteomes" id="UP000824044"/>
    </source>
</evidence>
<protein>
    <submittedName>
        <fullName evidence="2">Zonular occludens toxin domain-containing protein</fullName>
    </submittedName>
</protein>
<dbReference type="Proteomes" id="UP000824044">
    <property type="component" value="Unassembled WGS sequence"/>
</dbReference>
<dbReference type="InterPro" id="IPR008900">
    <property type="entry name" value="Zot_N"/>
</dbReference>
<organism evidence="2 3">
    <name type="scientific">Candidatus Gallimonas intestinigallinarum</name>
    <dbReference type="NCBI Taxonomy" id="2838604"/>
    <lineage>
        <taxon>Bacteria</taxon>
        <taxon>Bacillati</taxon>
        <taxon>Bacillota</taxon>
        <taxon>Clostridia</taxon>
        <taxon>Candidatus Gallimonas</taxon>
    </lineage>
</organism>
<proteinExistence type="predicted"/>
<sequence>MITIIFGRPGRGKTSLLTHFLIQTYRENGRKLLKFAAQRVTAANRTRTTPLTVPDAPPIFANYRVKIKTGYQRYYEPYYLNGFYFGLQNEKMPTQRILPGSKIFFTEAQRYYNSRKSQTFPEHVINAFAEHRQYYLDIWLDSQRFMNIDKSIRDLADRFLEVQGMRNVYDKNGWLVRSEFDCREFASPGDVELYLEGKEKTWQEVHITHEGNLFQNFDSYGCFDDYLPPDGQDFDCMPYLTMSQVKELSALQALFYNNKEPKEYRGK</sequence>
<dbReference type="AlphaFoldDB" id="A0A9D2DXS6"/>
<dbReference type="Pfam" id="PF05707">
    <property type="entry name" value="Zot"/>
    <property type="match status" value="1"/>
</dbReference>
<comment type="caution">
    <text evidence="2">The sequence shown here is derived from an EMBL/GenBank/DDBJ whole genome shotgun (WGS) entry which is preliminary data.</text>
</comment>
<reference evidence="2" key="2">
    <citation type="submission" date="2021-04" db="EMBL/GenBank/DDBJ databases">
        <authorList>
            <person name="Gilroy R."/>
        </authorList>
    </citation>
    <scope>NUCLEOTIDE SEQUENCE</scope>
    <source>
        <strain evidence="2">CHK33-5263</strain>
    </source>
</reference>
<accession>A0A9D2DXS6</accession>
<dbReference type="EMBL" id="DXBS01000109">
    <property type="protein sequence ID" value="HIZ24934.1"/>
    <property type="molecule type" value="Genomic_DNA"/>
</dbReference>
<name>A0A9D2DXS6_9FIRM</name>
<dbReference type="Gene3D" id="3.40.50.300">
    <property type="entry name" value="P-loop containing nucleotide triphosphate hydrolases"/>
    <property type="match status" value="1"/>
</dbReference>